<dbReference type="GO" id="GO:0006520">
    <property type="term" value="P:amino acid metabolic process"/>
    <property type="evidence" value="ECO:0007669"/>
    <property type="project" value="InterPro"/>
</dbReference>
<evidence type="ECO:0000313" key="10">
    <source>
        <dbReference type="EMBL" id="PUA31172.1"/>
    </source>
</evidence>
<dbReference type="AlphaFoldDB" id="A0A2R7Y2Y4"/>
<dbReference type="HAMAP" id="MF_00001">
    <property type="entry name" value="Asp_carb_tr"/>
    <property type="match status" value="1"/>
</dbReference>
<dbReference type="InterPro" id="IPR036901">
    <property type="entry name" value="Asp/Orn_carbamoylTrfase_sf"/>
</dbReference>
<feature type="binding site" evidence="7">
    <location>
        <position position="185"/>
    </location>
    <ligand>
        <name>L-aspartate</name>
        <dbReference type="ChEBI" id="CHEBI:29991"/>
    </ligand>
</feature>
<accession>A0A2R7Y2Y4</accession>
<dbReference type="FunFam" id="3.40.50.1370:FF:000002">
    <property type="entry name" value="Aspartate carbamoyltransferase 2"/>
    <property type="match status" value="1"/>
</dbReference>
<feature type="binding site" evidence="7">
    <location>
        <position position="155"/>
    </location>
    <ligand>
        <name>carbamoyl phosphate</name>
        <dbReference type="ChEBI" id="CHEBI:58228"/>
    </ligand>
</feature>
<dbReference type="PRINTS" id="PR00101">
    <property type="entry name" value="ATCASE"/>
</dbReference>
<keyword evidence="3 7" id="KW-0808">Transferase</keyword>
<dbReference type="EMBL" id="NDWU01000024">
    <property type="protein sequence ID" value="PUA31172.1"/>
    <property type="molecule type" value="Genomic_DNA"/>
</dbReference>
<dbReference type="GO" id="GO:0004070">
    <property type="term" value="F:aspartate carbamoyltransferase activity"/>
    <property type="evidence" value="ECO:0007669"/>
    <property type="project" value="UniProtKB-UniRule"/>
</dbReference>
<dbReference type="InterPro" id="IPR002082">
    <property type="entry name" value="Asp_carbamoyltransf"/>
</dbReference>
<feature type="binding site" evidence="7">
    <location>
        <position position="75"/>
    </location>
    <ligand>
        <name>carbamoyl phosphate</name>
        <dbReference type="ChEBI" id="CHEBI:58228"/>
    </ligand>
</feature>
<dbReference type="Pfam" id="PF00185">
    <property type="entry name" value="OTCace"/>
    <property type="match status" value="1"/>
</dbReference>
<feature type="binding site" evidence="7">
    <location>
        <position position="76"/>
    </location>
    <ligand>
        <name>carbamoyl phosphate</name>
        <dbReference type="ChEBI" id="CHEBI:58228"/>
    </ligand>
</feature>
<dbReference type="InterPro" id="IPR006132">
    <property type="entry name" value="Asp/Orn_carbamoyltranf_P-bd"/>
</dbReference>
<dbReference type="Proteomes" id="UP000244066">
    <property type="component" value="Unassembled WGS sequence"/>
</dbReference>
<proteinExistence type="inferred from homology"/>
<feature type="binding site" evidence="7">
    <location>
        <position position="247"/>
    </location>
    <ligand>
        <name>L-aspartate</name>
        <dbReference type="ChEBI" id="CHEBI:29991"/>
    </ligand>
</feature>
<dbReference type="InterPro" id="IPR006130">
    <property type="entry name" value="Asp/Orn_carbamoylTrfase"/>
</dbReference>
<dbReference type="Pfam" id="PF02729">
    <property type="entry name" value="OTCace_N"/>
    <property type="match status" value="1"/>
</dbReference>
<dbReference type="GO" id="GO:0006207">
    <property type="term" value="P:'de novo' pyrimidine nucleobase biosynthetic process"/>
    <property type="evidence" value="ECO:0007669"/>
    <property type="project" value="InterPro"/>
</dbReference>
<organism evidence="10 11">
    <name type="scientific">Candidatus Terraquivivens tikiterensis</name>
    <dbReference type="NCBI Taxonomy" id="1980982"/>
    <lineage>
        <taxon>Archaea</taxon>
        <taxon>Nitrososphaerota</taxon>
        <taxon>Candidatus Wolframiiraptoraceae</taxon>
        <taxon>Candidatus Terraquivivens</taxon>
    </lineage>
</organism>
<feature type="binding site" evidence="7">
    <location>
        <position position="286"/>
    </location>
    <ligand>
        <name>carbamoyl phosphate</name>
        <dbReference type="ChEBI" id="CHEBI:58228"/>
    </ligand>
</feature>
<gene>
    <name evidence="7" type="primary">pyrB</name>
    <name evidence="10" type="ORF">B9J98_07430</name>
</gene>
<feature type="binding site" evidence="7">
    <location>
        <position position="152"/>
    </location>
    <ligand>
        <name>carbamoyl phosphate</name>
        <dbReference type="ChEBI" id="CHEBI:58228"/>
    </ligand>
</feature>
<protein>
    <recommendedName>
        <fullName evidence="7">Aspartate carbamoyltransferase</fullName>
        <ecNumber evidence="7">2.1.3.2</ecNumber>
    </recommendedName>
    <alternativeName>
        <fullName evidence="7">Aspartate transcarbamylase</fullName>
        <shortName evidence="7">ATCase</shortName>
    </alternativeName>
</protein>
<feature type="binding site" evidence="7">
    <location>
        <position position="124"/>
    </location>
    <ligand>
        <name>carbamoyl phosphate</name>
        <dbReference type="ChEBI" id="CHEBI:58228"/>
    </ligand>
</feature>
<dbReference type="PROSITE" id="PS00097">
    <property type="entry name" value="CARBAMOYLTRANSFERASE"/>
    <property type="match status" value="1"/>
</dbReference>
<dbReference type="GO" id="GO:0016597">
    <property type="term" value="F:amino acid binding"/>
    <property type="evidence" value="ECO:0007669"/>
    <property type="project" value="InterPro"/>
</dbReference>
<feature type="domain" description="Aspartate/ornithine carbamoyltransferase Asp/Orn-binding" evidence="8">
    <location>
        <begin position="171"/>
        <end position="320"/>
    </location>
</feature>
<dbReference type="PANTHER" id="PTHR45753">
    <property type="entry name" value="ORNITHINE CARBAMOYLTRANSFERASE, MITOCHONDRIAL"/>
    <property type="match status" value="1"/>
</dbReference>
<evidence type="ECO:0000256" key="2">
    <source>
        <dbReference type="ARBA" id="ARBA00008896"/>
    </source>
</evidence>
<evidence type="ECO:0000259" key="8">
    <source>
        <dbReference type="Pfam" id="PF00185"/>
    </source>
</evidence>
<dbReference type="SUPFAM" id="SSF53671">
    <property type="entry name" value="Aspartate/ornithine carbamoyltransferase"/>
    <property type="match status" value="1"/>
</dbReference>
<evidence type="ECO:0000256" key="7">
    <source>
        <dbReference type="HAMAP-Rule" id="MF_00001"/>
    </source>
</evidence>
<comment type="pathway">
    <text evidence="1 7">Pyrimidine metabolism; UMP biosynthesis via de novo pathway; (S)-dihydroorotate from bicarbonate: step 2/3.</text>
</comment>
<sequence>MGPKAFTSLYTRDKEFLRGSLLWKFRDVISILDFTREDLEHLFSVTDKTLERSLDVGRPLDGKIVATAFIEPSTRTRLSFEAAAKKLGADVINLEPHLSSMAKGESLTDTLRMLDDYADLIVIRSPYEGSAKHAADVCEHPVINGGDGSQHHPTQAMIDLYTIRSLKGRIDGLEVGVVGDLKYGRAASSFIYGLTKFNVKRIWLISPEPLSPRPELMDRLRSMKVDIVKTEDLEEAIENVDILYVTRIQRERFPDPAEYEKVKGSYVITKKLLSRAREGLKVLHPLPRVDELSNDVDDTPYQAYFIQAKLGVPVRMALMGLILGAF</sequence>
<feature type="domain" description="Aspartate/ornithine carbamoyltransferase carbamoyl-P binding" evidence="9">
    <location>
        <begin position="26"/>
        <end position="164"/>
    </location>
</feature>
<evidence type="ECO:0000256" key="3">
    <source>
        <dbReference type="ARBA" id="ARBA00022679"/>
    </source>
</evidence>
<evidence type="ECO:0000256" key="6">
    <source>
        <dbReference type="ARBA" id="ARBA00048859"/>
    </source>
</evidence>
<name>A0A2R7Y2Y4_9ARCH</name>
<keyword evidence="4 7" id="KW-0665">Pyrimidine biosynthesis</keyword>
<feature type="binding site" evidence="7">
    <location>
        <position position="103"/>
    </location>
    <ligand>
        <name>L-aspartate</name>
        <dbReference type="ChEBI" id="CHEBI:29991"/>
    </ligand>
</feature>
<reference evidence="10 11" key="1">
    <citation type="submission" date="2017-04" db="EMBL/GenBank/DDBJ databases">
        <title>Draft Aigarchaeota genome from a New Zealand hot spring.</title>
        <authorList>
            <person name="Reysenbach A.-L."/>
            <person name="Donaho J.A."/>
            <person name="Gerhart J."/>
            <person name="Kelley J.F."/>
            <person name="Kouba K."/>
            <person name="Podar M."/>
            <person name="Stott M."/>
        </authorList>
    </citation>
    <scope>NUCLEOTIDE SEQUENCE [LARGE SCALE GENOMIC DNA]</scope>
    <source>
        <strain evidence="10">NZ13_MG1</strain>
    </source>
</reference>
<evidence type="ECO:0000256" key="4">
    <source>
        <dbReference type="ARBA" id="ARBA00022975"/>
    </source>
</evidence>
<dbReference type="GO" id="GO:0044205">
    <property type="term" value="P:'de novo' UMP biosynthetic process"/>
    <property type="evidence" value="ECO:0007669"/>
    <property type="project" value="UniProtKB-UniRule"/>
</dbReference>
<evidence type="ECO:0000256" key="5">
    <source>
        <dbReference type="ARBA" id="ARBA00043884"/>
    </source>
</evidence>
<evidence type="ECO:0000259" key="9">
    <source>
        <dbReference type="Pfam" id="PF02729"/>
    </source>
</evidence>
<comment type="subunit">
    <text evidence="7">Heterooligomer of catalytic and regulatory chains.</text>
</comment>
<comment type="similarity">
    <text evidence="2 7">Belongs to the aspartate/ornithine carbamoyltransferase superfamily. ATCase family.</text>
</comment>
<dbReference type="PRINTS" id="PR00100">
    <property type="entry name" value="AOTCASE"/>
</dbReference>
<dbReference type="UniPathway" id="UPA00070">
    <property type="reaction ID" value="UER00116"/>
</dbReference>
<evidence type="ECO:0000313" key="11">
    <source>
        <dbReference type="Proteomes" id="UP000244066"/>
    </source>
</evidence>
<dbReference type="EC" id="2.1.3.2" evidence="7"/>
<dbReference type="NCBIfam" id="TIGR00670">
    <property type="entry name" value="asp_carb_tr"/>
    <property type="match status" value="1"/>
</dbReference>
<evidence type="ECO:0000256" key="1">
    <source>
        <dbReference type="ARBA" id="ARBA00004852"/>
    </source>
</evidence>
<dbReference type="PANTHER" id="PTHR45753:SF6">
    <property type="entry name" value="ASPARTATE CARBAMOYLTRANSFERASE"/>
    <property type="match status" value="1"/>
</dbReference>
<comment type="function">
    <text evidence="5 7">Catalyzes the condensation of carbamoyl phosphate and aspartate to form carbamoyl aspartate and inorganic phosphate, the committed step in the de novo pyrimidine nucleotide biosynthesis pathway.</text>
</comment>
<comment type="caution">
    <text evidence="10">The sequence shown here is derived from an EMBL/GenBank/DDBJ whole genome shotgun (WGS) entry which is preliminary data.</text>
</comment>
<feature type="binding site" evidence="7">
    <location>
        <position position="287"/>
    </location>
    <ligand>
        <name>carbamoyl phosphate</name>
        <dbReference type="ChEBI" id="CHEBI:58228"/>
    </ligand>
</feature>
<dbReference type="Gene3D" id="3.40.50.1370">
    <property type="entry name" value="Aspartate/ornithine carbamoyltransferase"/>
    <property type="match status" value="2"/>
</dbReference>
<dbReference type="InterPro" id="IPR006131">
    <property type="entry name" value="Asp_carbamoyltransf_Asp/Orn-bd"/>
</dbReference>
<dbReference type="NCBIfam" id="NF002032">
    <property type="entry name" value="PRK00856.1"/>
    <property type="match status" value="1"/>
</dbReference>
<comment type="catalytic activity">
    <reaction evidence="6 7">
        <text>carbamoyl phosphate + L-aspartate = N-carbamoyl-L-aspartate + phosphate + H(+)</text>
        <dbReference type="Rhea" id="RHEA:20013"/>
        <dbReference type="ChEBI" id="CHEBI:15378"/>
        <dbReference type="ChEBI" id="CHEBI:29991"/>
        <dbReference type="ChEBI" id="CHEBI:32814"/>
        <dbReference type="ChEBI" id="CHEBI:43474"/>
        <dbReference type="ChEBI" id="CHEBI:58228"/>
        <dbReference type="EC" id="2.1.3.2"/>
    </reaction>
</comment>